<proteinExistence type="predicted"/>
<accession>A0A2R8AZ84</accession>
<sequence>MVDVIEPPRDDYKLHSARMATAEATQDQDDYNNAVSGADVGRIQRHGVRQEIDPMTGEKKGSAAARHARTLQWLLENDVGYSTAHRAATQAITETFELADDILERLMRQKADIALDIKEALDDAPTLPDGRKVFRDANGEVYDENGERVDNEIAAHIQWMGNEPSYEHYVALREKQTKTEAAILDVKRAEADLGDLQNELNREDPPAAISRVQEIEVEAEDIQQNLRNIEAALTAEVSAYVSNKDVQVATDHDFTSTAPTGRLKIGG</sequence>
<feature type="coiled-coil region" evidence="1">
    <location>
        <begin position="179"/>
        <end position="232"/>
    </location>
</feature>
<dbReference type="EMBL" id="OMOJ01000008">
    <property type="protein sequence ID" value="SPF81352.1"/>
    <property type="molecule type" value="Genomic_DNA"/>
</dbReference>
<keyword evidence="1" id="KW-0175">Coiled coil</keyword>
<name>A0A2R8AZ84_9RHOB</name>
<evidence type="ECO:0000313" key="2">
    <source>
        <dbReference type="EMBL" id="SPF81352.1"/>
    </source>
</evidence>
<reference evidence="3" key="1">
    <citation type="submission" date="2018-03" db="EMBL/GenBank/DDBJ databases">
        <authorList>
            <person name="Rodrigo-Torres L."/>
            <person name="Arahal R. D."/>
            <person name="Lucena T."/>
        </authorList>
    </citation>
    <scope>NUCLEOTIDE SEQUENCE [LARGE SCALE GENOMIC DNA]</scope>
    <source>
        <strain evidence="3">CECT 8871</strain>
    </source>
</reference>
<dbReference type="OrthoDB" id="7864160at2"/>
<evidence type="ECO:0000313" key="3">
    <source>
        <dbReference type="Proteomes" id="UP000244904"/>
    </source>
</evidence>
<gene>
    <name evidence="2" type="ORF">PRI8871_03175</name>
</gene>
<dbReference type="AlphaFoldDB" id="A0A2R8AZ84"/>
<evidence type="ECO:0000256" key="1">
    <source>
        <dbReference type="SAM" id="Coils"/>
    </source>
</evidence>
<organism evidence="2 3">
    <name type="scientific">Pseudoprimorskyibacter insulae</name>
    <dbReference type="NCBI Taxonomy" id="1695997"/>
    <lineage>
        <taxon>Bacteria</taxon>
        <taxon>Pseudomonadati</taxon>
        <taxon>Pseudomonadota</taxon>
        <taxon>Alphaproteobacteria</taxon>
        <taxon>Rhodobacterales</taxon>
        <taxon>Paracoccaceae</taxon>
        <taxon>Pseudoprimorskyibacter</taxon>
    </lineage>
</organism>
<keyword evidence="3" id="KW-1185">Reference proteome</keyword>
<protein>
    <submittedName>
        <fullName evidence="2">Uncharacterized protein</fullName>
    </submittedName>
</protein>
<dbReference type="Proteomes" id="UP000244904">
    <property type="component" value="Unassembled WGS sequence"/>
</dbReference>
<dbReference type="RefSeq" id="WP_108887198.1">
    <property type="nucleotide sequence ID" value="NZ_OMOJ01000008.1"/>
</dbReference>